<evidence type="ECO:0000256" key="5">
    <source>
        <dbReference type="ARBA" id="ARBA00022842"/>
    </source>
</evidence>
<dbReference type="SUPFAM" id="SSF52440">
    <property type="entry name" value="PreATP-grasp domain"/>
    <property type="match status" value="1"/>
</dbReference>
<dbReference type="OrthoDB" id="9765517at2"/>
<gene>
    <name evidence="8" type="ordered locus">KVU_1994</name>
</gene>
<dbReference type="Pfam" id="PF03738">
    <property type="entry name" value="GSP_synth"/>
    <property type="match status" value="1"/>
</dbReference>
<dbReference type="KEGG" id="kvl:KVU_1994"/>
<dbReference type="Proteomes" id="UP000000692">
    <property type="component" value="Chromosome"/>
</dbReference>
<name>F9Y4U9_KETVW</name>
<evidence type="ECO:0000256" key="1">
    <source>
        <dbReference type="ARBA" id="ARBA00022598"/>
    </source>
</evidence>
<proteinExistence type="predicted"/>
<dbReference type="eggNOG" id="COG0754">
    <property type="taxonomic scope" value="Bacteria"/>
</dbReference>
<dbReference type="EMBL" id="CP002018">
    <property type="protein sequence ID" value="AEM41833.1"/>
    <property type="molecule type" value="Genomic_DNA"/>
</dbReference>
<dbReference type="Gene3D" id="3.30.1490.330">
    <property type="match status" value="1"/>
</dbReference>
<dbReference type="SUPFAM" id="SSF56059">
    <property type="entry name" value="Glutathione synthetase ATP-binding domain-like"/>
    <property type="match status" value="1"/>
</dbReference>
<dbReference type="InterPro" id="IPR016185">
    <property type="entry name" value="PreATP-grasp_dom_sf"/>
</dbReference>
<dbReference type="GO" id="GO:0046872">
    <property type="term" value="F:metal ion binding"/>
    <property type="evidence" value="ECO:0007669"/>
    <property type="project" value="UniProtKB-KW"/>
</dbReference>
<dbReference type="HOGENOM" id="CLU_059175_0_0_5"/>
<dbReference type="InterPro" id="IPR005494">
    <property type="entry name" value="GSPS_pre-ATP-grasp-like_dom"/>
</dbReference>
<dbReference type="PATRIC" id="fig|759362.5.peg.2065"/>
<keyword evidence="1" id="KW-0436">Ligase</keyword>
<accession>F9Y4U9</accession>
<dbReference type="GO" id="GO:0005524">
    <property type="term" value="F:ATP binding"/>
    <property type="evidence" value="ECO:0007669"/>
    <property type="project" value="UniProtKB-KW"/>
</dbReference>
<reference evidence="8 9" key="1">
    <citation type="journal article" date="2011" name="J. Bacteriol.">
        <title>Complete genome sequence of the industrial strain Ketogulonicigenium vulgare WSH-001.</title>
        <authorList>
            <person name="Liu L."/>
            <person name="Li Y."/>
            <person name="Zhang J."/>
            <person name="Zhou Z."/>
            <person name="Liu J."/>
            <person name="Li X."/>
            <person name="Zhou J."/>
            <person name="Du G."/>
            <person name="Wang L."/>
            <person name="Chen J."/>
        </authorList>
    </citation>
    <scope>NUCLEOTIDE SEQUENCE [LARGE SCALE GENOMIC DNA]</scope>
    <source>
        <strain evidence="8 9">WSH-001</strain>
    </source>
</reference>
<evidence type="ECO:0000259" key="7">
    <source>
        <dbReference type="Pfam" id="PF03738"/>
    </source>
</evidence>
<keyword evidence="9" id="KW-1185">Reference proteome</keyword>
<evidence type="ECO:0000256" key="4">
    <source>
        <dbReference type="ARBA" id="ARBA00022840"/>
    </source>
</evidence>
<protein>
    <submittedName>
        <fullName evidence="8">Putative synthetase/amidase YgiC</fullName>
    </submittedName>
</protein>
<keyword evidence="4" id="KW-0067">ATP-binding</keyword>
<feature type="region of interest" description="Disordered" evidence="6">
    <location>
        <begin position="16"/>
        <end position="40"/>
    </location>
</feature>
<evidence type="ECO:0000256" key="2">
    <source>
        <dbReference type="ARBA" id="ARBA00022723"/>
    </source>
</evidence>
<dbReference type="GO" id="GO:0016874">
    <property type="term" value="F:ligase activity"/>
    <property type="evidence" value="ECO:0007669"/>
    <property type="project" value="UniProtKB-KW"/>
</dbReference>
<keyword evidence="5" id="KW-0460">Magnesium</keyword>
<dbReference type="AlphaFoldDB" id="F9Y4U9"/>
<evidence type="ECO:0000256" key="6">
    <source>
        <dbReference type="SAM" id="MobiDB-lite"/>
    </source>
</evidence>
<evidence type="ECO:0000256" key="3">
    <source>
        <dbReference type="ARBA" id="ARBA00022741"/>
    </source>
</evidence>
<evidence type="ECO:0000313" key="9">
    <source>
        <dbReference type="Proteomes" id="UP000000692"/>
    </source>
</evidence>
<feature type="domain" description="Glutathionylspermidine synthase pre-ATP-grasp-like" evidence="7">
    <location>
        <begin position="41"/>
        <end position="417"/>
    </location>
</feature>
<sequence>MHLPISVENSCTLAKNGHLQGEPSVKSRSMHRISLPPRPDWQDKAEAAGFTFHTMYGAPYWAEDVAYRFTLAQIEDDIEDPSTQLHAMVREAVARITTSEDLMARMGLPFAHWDYIANSWRAAEPELYGRMDLAYDGNGPAKLLEYNADTPTSLFESASFQWDWLQDQIGLGHLPQGTDQFNRTFEAIAERFAEIFARGTDVHFASVANNTEDYGTVETLAWAAREAGLGAHYTPMHEIGLTETGQFADNQSRVMGVLFKLYPWENLLAEPFAENLAGAHLRMIEPPWKALVSNKAILPVLWDMFKGHPNLLPSYFADDAHGADDMPHGTVRKPLFSREGASVTILGPDGQTIARAEDRSYDQYPEIVQAYHPLPVFDGYRPVLGAWIAGETCVGLGLREDQSPITQNLSRFVPHIIQE</sequence>
<keyword evidence="2" id="KW-0479">Metal-binding</keyword>
<keyword evidence="3" id="KW-0547">Nucleotide-binding</keyword>
<organism evidence="8 9">
    <name type="scientific">Ketogulonicigenium vulgare (strain WSH-001)</name>
    <dbReference type="NCBI Taxonomy" id="759362"/>
    <lineage>
        <taxon>Bacteria</taxon>
        <taxon>Pseudomonadati</taxon>
        <taxon>Pseudomonadota</taxon>
        <taxon>Alphaproteobacteria</taxon>
        <taxon>Rhodobacterales</taxon>
        <taxon>Roseobacteraceae</taxon>
        <taxon>Ketogulonicigenium</taxon>
    </lineage>
</organism>
<evidence type="ECO:0000313" key="8">
    <source>
        <dbReference type="EMBL" id="AEM41833.1"/>
    </source>
</evidence>